<name>A0ABV6N3U7_9PSEU</name>
<dbReference type="RefSeq" id="WP_273937297.1">
    <property type="nucleotide sequence ID" value="NZ_CP097263.1"/>
</dbReference>
<keyword evidence="2" id="KW-1185">Reference proteome</keyword>
<evidence type="ECO:0000313" key="1">
    <source>
        <dbReference type="EMBL" id="MFC0547064.1"/>
    </source>
</evidence>
<reference evidence="1 2" key="1">
    <citation type="submission" date="2024-09" db="EMBL/GenBank/DDBJ databases">
        <authorList>
            <person name="Sun Q."/>
            <person name="Mori K."/>
        </authorList>
    </citation>
    <scope>NUCLEOTIDE SEQUENCE [LARGE SCALE GENOMIC DNA]</scope>
    <source>
        <strain evidence="1 2">TBRC 1432</strain>
    </source>
</reference>
<gene>
    <name evidence="1" type="ORF">ACFFH7_36525</name>
</gene>
<accession>A0ABV6N3U7</accession>
<organism evidence="1 2">
    <name type="scientific">Kutzneria chonburiensis</name>
    <dbReference type="NCBI Taxonomy" id="1483604"/>
    <lineage>
        <taxon>Bacteria</taxon>
        <taxon>Bacillati</taxon>
        <taxon>Actinomycetota</taxon>
        <taxon>Actinomycetes</taxon>
        <taxon>Pseudonocardiales</taxon>
        <taxon>Pseudonocardiaceae</taxon>
        <taxon>Kutzneria</taxon>
    </lineage>
</organism>
<dbReference type="EMBL" id="JBHLUD010000013">
    <property type="protein sequence ID" value="MFC0547064.1"/>
    <property type="molecule type" value="Genomic_DNA"/>
</dbReference>
<evidence type="ECO:0000313" key="2">
    <source>
        <dbReference type="Proteomes" id="UP001589810"/>
    </source>
</evidence>
<protein>
    <submittedName>
        <fullName evidence="1">Uncharacterized protein</fullName>
    </submittedName>
</protein>
<proteinExistence type="predicted"/>
<sequence length="209" mass="23462">MWVRRDPETGRIWQELTEHEMGIALKRRATPQPDGMKLYSVDAFTVDVHRNGEIEAVPFVWEPREVQRVGIAGYGDRVVRVLKRCPVPDIRVGDYVTMGFMGGIAALTVRIGVRALVDDGVAFEFDWNGFRDRPGGSLLPDGLVFKRSEFCSDVYGPIACDYCDRQATLIEIHGSDLYCQSCAKNNFNAPSESVKPLTVPGYRKAYPDE</sequence>
<comment type="caution">
    <text evidence="1">The sequence shown here is derived from an EMBL/GenBank/DDBJ whole genome shotgun (WGS) entry which is preliminary data.</text>
</comment>
<dbReference type="Proteomes" id="UP001589810">
    <property type="component" value="Unassembled WGS sequence"/>
</dbReference>